<dbReference type="Gene3D" id="2.30.30.40">
    <property type="entry name" value="SH3 Domains"/>
    <property type="match status" value="1"/>
</dbReference>
<feature type="region of interest" description="Disordered" evidence="5">
    <location>
        <begin position="1"/>
        <end position="102"/>
    </location>
</feature>
<dbReference type="Pfam" id="PF25006">
    <property type="entry name" value="DUF7783"/>
    <property type="match status" value="1"/>
</dbReference>
<dbReference type="PROSITE" id="PS00720">
    <property type="entry name" value="RASGEF"/>
    <property type="match status" value="1"/>
</dbReference>
<dbReference type="Pfam" id="PF07653">
    <property type="entry name" value="SH3_2"/>
    <property type="match status" value="1"/>
</dbReference>
<evidence type="ECO:0000259" key="8">
    <source>
        <dbReference type="PROSITE" id="PS50212"/>
    </source>
</evidence>
<dbReference type="InterPro" id="IPR008937">
    <property type="entry name" value="Ras-like_GEF"/>
</dbReference>
<feature type="region of interest" description="Disordered" evidence="5">
    <location>
        <begin position="630"/>
        <end position="711"/>
    </location>
</feature>
<keyword evidence="2 3" id="KW-0344">Guanine-nucleotide releasing factor</keyword>
<dbReference type="GO" id="GO:0007265">
    <property type="term" value="P:Ras protein signal transduction"/>
    <property type="evidence" value="ECO:0007669"/>
    <property type="project" value="TreeGrafter"/>
</dbReference>
<feature type="domain" description="Ras-GEF" evidence="7">
    <location>
        <begin position="976"/>
        <end position="1213"/>
    </location>
</feature>
<organism evidence="9 10">
    <name type="scientific">Pterulicium gracile</name>
    <dbReference type="NCBI Taxonomy" id="1884261"/>
    <lineage>
        <taxon>Eukaryota</taxon>
        <taxon>Fungi</taxon>
        <taxon>Dikarya</taxon>
        <taxon>Basidiomycota</taxon>
        <taxon>Agaricomycotina</taxon>
        <taxon>Agaricomycetes</taxon>
        <taxon>Agaricomycetidae</taxon>
        <taxon>Agaricales</taxon>
        <taxon>Pleurotineae</taxon>
        <taxon>Pterulaceae</taxon>
        <taxon>Pterulicium</taxon>
    </lineage>
</organism>
<dbReference type="SMART" id="SM00229">
    <property type="entry name" value="RasGEFN"/>
    <property type="match status" value="1"/>
</dbReference>
<accession>A0A5C3QK09</accession>
<protein>
    <submittedName>
        <fullName evidence="9">Ras guanine nucleotide exchange factor domain-containing protein</fullName>
    </submittedName>
</protein>
<dbReference type="PROSITE" id="PS50212">
    <property type="entry name" value="RASGEF_NTER"/>
    <property type="match status" value="1"/>
</dbReference>
<dbReference type="InterPro" id="IPR036028">
    <property type="entry name" value="SH3-like_dom_sf"/>
</dbReference>
<proteinExistence type="predicted"/>
<dbReference type="Gene3D" id="1.10.840.10">
    <property type="entry name" value="Ras guanine-nucleotide exchange factors catalytic domain"/>
    <property type="match status" value="1"/>
</dbReference>
<keyword evidence="1 4" id="KW-0728">SH3 domain</keyword>
<dbReference type="InterPro" id="IPR023578">
    <property type="entry name" value="Ras_GEF_dom_sf"/>
</dbReference>
<dbReference type="SUPFAM" id="SSF48366">
    <property type="entry name" value="Ras GEF"/>
    <property type="match status" value="1"/>
</dbReference>
<feature type="compositionally biased region" description="Basic and acidic residues" evidence="5">
    <location>
        <begin position="924"/>
        <end position="933"/>
    </location>
</feature>
<evidence type="ECO:0000256" key="4">
    <source>
        <dbReference type="PROSITE-ProRule" id="PRU00192"/>
    </source>
</evidence>
<dbReference type="GO" id="GO:0005886">
    <property type="term" value="C:plasma membrane"/>
    <property type="evidence" value="ECO:0007669"/>
    <property type="project" value="TreeGrafter"/>
</dbReference>
<evidence type="ECO:0000256" key="3">
    <source>
        <dbReference type="PROSITE-ProRule" id="PRU00168"/>
    </source>
</evidence>
<feature type="compositionally biased region" description="Low complexity" evidence="5">
    <location>
        <begin position="31"/>
        <end position="62"/>
    </location>
</feature>
<evidence type="ECO:0000256" key="1">
    <source>
        <dbReference type="ARBA" id="ARBA00022443"/>
    </source>
</evidence>
<dbReference type="InterPro" id="IPR001452">
    <property type="entry name" value="SH3_domain"/>
</dbReference>
<dbReference type="CDD" id="cd00155">
    <property type="entry name" value="RasGEF"/>
    <property type="match status" value="1"/>
</dbReference>
<dbReference type="Pfam" id="PF00618">
    <property type="entry name" value="RasGEF_N"/>
    <property type="match status" value="1"/>
</dbReference>
<dbReference type="Gene3D" id="1.20.870.10">
    <property type="entry name" value="Son of sevenless (SoS) protein Chain: S domain 1"/>
    <property type="match status" value="1"/>
</dbReference>
<dbReference type="PANTHER" id="PTHR23113">
    <property type="entry name" value="GUANINE NUCLEOTIDE EXCHANGE FACTOR"/>
    <property type="match status" value="1"/>
</dbReference>
<dbReference type="PROSITE" id="PS50009">
    <property type="entry name" value="RASGEF_CAT"/>
    <property type="match status" value="1"/>
</dbReference>
<feature type="compositionally biased region" description="Pro residues" evidence="5">
    <location>
        <begin position="86"/>
        <end position="96"/>
    </location>
</feature>
<dbReference type="SMART" id="SM00326">
    <property type="entry name" value="SH3"/>
    <property type="match status" value="1"/>
</dbReference>
<name>A0A5C3QK09_9AGAR</name>
<keyword evidence="10" id="KW-1185">Reference proteome</keyword>
<dbReference type="SUPFAM" id="SSF50044">
    <property type="entry name" value="SH3-domain"/>
    <property type="match status" value="1"/>
</dbReference>
<dbReference type="Pfam" id="PF00617">
    <property type="entry name" value="RasGEF"/>
    <property type="match status" value="1"/>
</dbReference>
<dbReference type="SMART" id="SM00147">
    <property type="entry name" value="RasGEF"/>
    <property type="match status" value="1"/>
</dbReference>
<dbReference type="InterPro" id="IPR001895">
    <property type="entry name" value="RASGEF_cat_dom"/>
</dbReference>
<dbReference type="Proteomes" id="UP000305067">
    <property type="component" value="Unassembled WGS sequence"/>
</dbReference>
<reference evidence="9 10" key="1">
    <citation type="journal article" date="2019" name="Nat. Ecol. Evol.">
        <title>Megaphylogeny resolves global patterns of mushroom evolution.</title>
        <authorList>
            <person name="Varga T."/>
            <person name="Krizsan K."/>
            <person name="Foldi C."/>
            <person name="Dima B."/>
            <person name="Sanchez-Garcia M."/>
            <person name="Sanchez-Ramirez S."/>
            <person name="Szollosi G.J."/>
            <person name="Szarkandi J.G."/>
            <person name="Papp V."/>
            <person name="Albert L."/>
            <person name="Andreopoulos W."/>
            <person name="Angelini C."/>
            <person name="Antonin V."/>
            <person name="Barry K.W."/>
            <person name="Bougher N.L."/>
            <person name="Buchanan P."/>
            <person name="Buyck B."/>
            <person name="Bense V."/>
            <person name="Catcheside P."/>
            <person name="Chovatia M."/>
            <person name="Cooper J."/>
            <person name="Damon W."/>
            <person name="Desjardin D."/>
            <person name="Finy P."/>
            <person name="Geml J."/>
            <person name="Haridas S."/>
            <person name="Hughes K."/>
            <person name="Justo A."/>
            <person name="Karasinski D."/>
            <person name="Kautmanova I."/>
            <person name="Kiss B."/>
            <person name="Kocsube S."/>
            <person name="Kotiranta H."/>
            <person name="LaButti K.M."/>
            <person name="Lechner B.E."/>
            <person name="Liimatainen K."/>
            <person name="Lipzen A."/>
            <person name="Lukacs Z."/>
            <person name="Mihaltcheva S."/>
            <person name="Morgado L.N."/>
            <person name="Niskanen T."/>
            <person name="Noordeloos M.E."/>
            <person name="Ohm R.A."/>
            <person name="Ortiz-Santana B."/>
            <person name="Ovrebo C."/>
            <person name="Racz N."/>
            <person name="Riley R."/>
            <person name="Savchenko A."/>
            <person name="Shiryaev A."/>
            <person name="Soop K."/>
            <person name="Spirin V."/>
            <person name="Szebenyi C."/>
            <person name="Tomsovsky M."/>
            <person name="Tulloss R.E."/>
            <person name="Uehling J."/>
            <person name="Grigoriev I.V."/>
            <person name="Vagvolgyi C."/>
            <person name="Papp T."/>
            <person name="Martin F.M."/>
            <person name="Miettinen O."/>
            <person name="Hibbett D.S."/>
            <person name="Nagy L.G."/>
        </authorList>
    </citation>
    <scope>NUCLEOTIDE SEQUENCE [LARGE SCALE GENOMIC DNA]</scope>
    <source>
        <strain evidence="9 10">CBS 309.79</strain>
    </source>
</reference>
<feature type="compositionally biased region" description="Low complexity" evidence="5">
    <location>
        <begin position="438"/>
        <end position="455"/>
    </location>
</feature>
<dbReference type="InterPro" id="IPR019804">
    <property type="entry name" value="Ras_G-nucl-exch_fac_CS"/>
</dbReference>
<dbReference type="GO" id="GO:0005085">
    <property type="term" value="F:guanyl-nucleotide exchange factor activity"/>
    <property type="evidence" value="ECO:0007669"/>
    <property type="project" value="UniProtKB-KW"/>
</dbReference>
<evidence type="ECO:0000313" key="10">
    <source>
        <dbReference type="Proteomes" id="UP000305067"/>
    </source>
</evidence>
<dbReference type="AlphaFoldDB" id="A0A5C3QK09"/>
<feature type="compositionally biased region" description="Polar residues" evidence="5">
    <location>
        <begin position="12"/>
        <end position="27"/>
    </location>
</feature>
<evidence type="ECO:0000259" key="6">
    <source>
        <dbReference type="PROSITE" id="PS50002"/>
    </source>
</evidence>
<feature type="domain" description="N-terminal Ras-GEF" evidence="8">
    <location>
        <begin position="789"/>
        <end position="920"/>
    </location>
</feature>
<dbReference type="InterPro" id="IPR036964">
    <property type="entry name" value="RASGEF_cat_dom_sf"/>
</dbReference>
<feature type="region of interest" description="Disordered" evidence="5">
    <location>
        <begin position="376"/>
        <end position="472"/>
    </location>
</feature>
<dbReference type="PANTHER" id="PTHR23113:SF354">
    <property type="entry name" value="BUD SITE SELECTION PROTEIN 5"/>
    <property type="match status" value="1"/>
</dbReference>
<dbReference type="InterPro" id="IPR056685">
    <property type="entry name" value="DUF7783"/>
</dbReference>
<feature type="region of interest" description="Disordered" evidence="5">
    <location>
        <begin position="924"/>
        <end position="952"/>
    </location>
</feature>
<evidence type="ECO:0000313" key="9">
    <source>
        <dbReference type="EMBL" id="TFL01688.1"/>
    </source>
</evidence>
<evidence type="ECO:0000259" key="7">
    <source>
        <dbReference type="PROSITE" id="PS50009"/>
    </source>
</evidence>
<dbReference type="CDD" id="cd06224">
    <property type="entry name" value="REM"/>
    <property type="match status" value="1"/>
</dbReference>
<dbReference type="InterPro" id="IPR000651">
    <property type="entry name" value="Ras-like_Gua-exchang_fac_N"/>
</dbReference>
<evidence type="ECO:0000256" key="5">
    <source>
        <dbReference type="SAM" id="MobiDB-lite"/>
    </source>
</evidence>
<dbReference type="EMBL" id="ML178824">
    <property type="protein sequence ID" value="TFL01688.1"/>
    <property type="molecule type" value="Genomic_DNA"/>
</dbReference>
<dbReference type="PROSITE" id="PS50002">
    <property type="entry name" value="SH3"/>
    <property type="match status" value="1"/>
</dbReference>
<gene>
    <name evidence="9" type="ORF">BDV98DRAFT_65359</name>
</gene>
<dbReference type="STRING" id="1884261.A0A5C3QK09"/>
<sequence>MATVSRLRIDTSRQASTSSHITSNSLRPANRLRSTSNASTSSELSIITPATSSTNASSSSLPLRDDTEARASSSRHHLVVQRASPSPSPSPSPPPSDYVLAMHDYSPSSSNATCLEFCTGQIIHVLNRDSSGWWDGELDGRRGWFPSNYVNDVSLGEQGGQDAQESAEDTVVCHPAARPFHRVTQSAASAASWATAPVNAVHAPQSSPSARTDEKDYCHPLMTPLLHGISLLQSAVRSNRITHFQPSTACIVSCIRSLLSATECLTRDSEPIQQFPALGHERKRILHTLGLLVPQAKKASDFVGDERARALEVDSMLRLSGQLFTAVRQFIDVAIHCGLELPERRATAAMLDSDSPTTPLTGGSEHIGRNWDVTNALVRTPRRPDAAVSRTPLSALRSRSMVNLRTPKPPPLRGQPSRAQPMAMRQHHGHRPAMESVSSTASSTSASSSTASTSAEEQEHVPAPPPPFPRGPTAAVKVLEALRITHDHYLSTIAAFIGHAHSHSRTSHASSTGHMYDLVREIVEMVCRLLTIVDAVMRHPGVPALKLDKLRVAKEGLYSVTSSLAESVRLLTTPLAETSEDEEKQVLLRSATDALKAGADCVFSVKTCLNRSPGERPFIIMMAEVGPQRMDEGSFVGPSQGADAAPNLRRSSSMSSPLSVRSEQEEDVTVRLEPVVPQHTRELSPASEQSGSSKHSLDSVPITPEESLHPAPYCTTPAESDLLSLASPSDDGTAWEASSQNQVSTQRILQEKIVNGQLPSIPCEPGFLQDAEAWMLSHDYSMDDVAYNNDGHLVGATIPVLLEKMTPHDVVVDPAFQAIFFLTFRLFSTPVDLVDSIINRYSIDAPYSLGPDDRALWQKRKGVPVRLRVTNLVRLWLEQHWQHASDHVVIDSLMHFARQGISGMFPGPAQRIVDLLEMRRLTGESAKNERRGDPGMSINPPGAAPPSEIPRPSMTKSLLSLLRSRSYGAIQITDFDALELARQLTIREAELYGAIVPEEVLQTGQDGAATPNVKAMSRLSTTVTGWVAESILNEHDTKKRTGLVKFFIKLADRCVSIKNYSTSRSILAALDSSTISRLHQTWNGLPQKNRNQLEALRKLAEHSRNYHHYRTVLRNTAPPAVPFLGLYLTDVTFCREGNPSTRVSPLNPDKKLINFNKYHKLARIVQDMQRFQVPYQLRKITEVEKYLDDAFAKAGGHGDLQDLYRRSLLVEPKQAADAPPSSDVGKIFGRL</sequence>
<dbReference type="OrthoDB" id="28357at2759"/>
<dbReference type="CDD" id="cd11883">
    <property type="entry name" value="SH3_Sdc25"/>
    <property type="match status" value="1"/>
</dbReference>
<feature type="domain" description="SH3" evidence="6">
    <location>
        <begin position="94"/>
        <end position="155"/>
    </location>
</feature>
<feature type="compositionally biased region" description="Low complexity" evidence="5">
    <location>
        <begin position="649"/>
        <end position="661"/>
    </location>
</feature>
<evidence type="ECO:0000256" key="2">
    <source>
        <dbReference type="ARBA" id="ARBA00022658"/>
    </source>
</evidence>